<proteinExistence type="predicted"/>
<keyword evidence="1" id="KW-0472">Membrane</keyword>
<organism evidence="2">
    <name type="scientific">Pleurostichidium falkenbergii</name>
    <dbReference type="NCBI Taxonomy" id="121064"/>
    <lineage>
        <taxon>Eukaryota</taxon>
        <taxon>Rhodophyta</taxon>
        <taxon>Florideophyceae</taxon>
        <taxon>Rhodymeniophycidae</taxon>
        <taxon>Ceramiales</taxon>
        <taxon>Rhodomelaceae</taxon>
        <taxon>Pleurostichidium</taxon>
    </lineage>
</organism>
<evidence type="ECO:0000256" key="1">
    <source>
        <dbReference type="SAM" id="Phobius"/>
    </source>
</evidence>
<dbReference type="AlphaFoldDB" id="A0A4D6UXD1"/>
<reference evidence="2" key="1">
    <citation type="submission" date="2018-09" db="EMBL/GenBank/DDBJ databases">
        <authorList>
            <person name="Pasella M."/>
            <person name="Verbruggen H."/>
            <person name="Nelson W.A."/>
            <person name="Diaz-Tapia P."/>
        </authorList>
    </citation>
    <scope>NUCLEOTIDE SEQUENCE</scope>
</reference>
<dbReference type="GeneID" id="40488158"/>
<dbReference type="InterPro" id="IPR011990">
    <property type="entry name" value="TPR-like_helical_dom_sf"/>
</dbReference>
<dbReference type="SUPFAM" id="SSF48452">
    <property type="entry name" value="TPR-like"/>
    <property type="match status" value="1"/>
</dbReference>
<accession>A0A4D6UXD1</accession>
<feature type="transmembrane region" description="Helical" evidence="1">
    <location>
        <begin position="58"/>
        <end position="82"/>
    </location>
</feature>
<keyword evidence="1" id="KW-0812">Transmembrane</keyword>
<dbReference type="EMBL" id="MH853471">
    <property type="protein sequence ID" value="QCH39566.1"/>
    <property type="molecule type" value="Genomic_DNA"/>
</dbReference>
<keyword evidence="1" id="KW-1133">Transmembrane helix</keyword>
<dbReference type="Gene3D" id="1.25.40.10">
    <property type="entry name" value="Tetratricopeptide repeat domain"/>
    <property type="match status" value="1"/>
</dbReference>
<keyword evidence="2" id="KW-0934">Plastid</keyword>
<reference evidence="2" key="2">
    <citation type="journal article" date="2019" name="Phycologia">
        <title>The phylogenetic position of the morphologically unusual Pleurostichidium falkenbergii (Rhodomelaceae, Rhodophyta) based on plastid phylogenomics.</title>
        <authorList>
            <person name="Pasella M.M."/>
            <person name="Verbruggen H."/>
            <person name="Nelson W.A."/>
            <person name="Diaz-Tapia P."/>
        </authorList>
    </citation>
    <scope>NUCLEOTIDE SEQUENCE</scope>
</reference>
<evidence type="ECO:0000313" key="2">
    <source>
        <dbReference type="EMBL" id="QCH39566.1"/>
    </source>
</evidence>
<feature type="transmembrane region" description="Helical" evidence="1">
    <location>
        <begin position="114"/>
        <end position="137"/>
    </location>
</feature>
<geneLocation type="plastid" evidence="2"/>
<sequence length="167" mass="20097">MNNNLFLIRFYLLIIILFLLFFSMLVSKQLFVLFRNNLRYIVLFKQIKTKLNLNESKYVSLLLLCSSRANFFLSIALLEFFLQCKSNLIKKDLLYASLAYCYYKNFFYSIAEYYYLKILVLFPYNIDAILNLGYMYYDLDYKVKSKLMFDRAVKLKPCISIPSKYIF</sequence>
<dbReference type="RefSeq" id="YP_009654279.1">
    <property type="nucleotide sequence ID" value="NC_042794.1"/>
</dbReference>
<name>A0A4D6UXD1_9FLOR</name>
<protein>
    <submittedName>
        <fullName evidence="2">Uncharacterized protein</fullName>
    </submittedName>
</protein>
<gene>
    <name evidence="2" type="primary">ycf37</name>
</gene>
<feature type="transmembrane region" description="Helical" evidence="1">
    <location>
        <begin position="6"/>
        <end position="26"/>
    </location>
</feature>